<feature type="coiled-coil region" evidence="8">
    <location>
        <begin position="662"/>
        <end position="696"/>
    </location>
</feature>
<evidence type="ECO:0000256" key="6">
    <source>
        <dbReference type="PROSITE-ProRule" id="PRU00176"/>
    </source>
</evidence>
<dbReference type="InterPro" id="IPR037197">
    <property type="entry name" value="WWE_dom_sf"/>
</dbReference>
<dbReference type="PROSITE" id="PS51059">
    <property type="entry name" value="PARP_CATALYTIC"/>
    <property type="match status" value="1"/>
</dbReference>
<dbReference type="Gene3D" id="3.30.720.50">
    <property type="match status" value="1"/>
</dbReference>
<keyword evidence="3 7" id="KW-0808">Transferase</keyword>
<protein>
    <recommendedName>
        <fullName evidence="7">Poly [ADP-ribose] polymerase</fullName>
        <shortName evidence="7">PARP</shortName>
        <ecNumber evidence="7">2.4.2.-</ecNumber>
    </recommendedName>
</protein>
<dbReference type="EC" id="2.4.2.-" evidence="7"/>
<evidence type="ECO:0000256" key="5">
    <source>
        <dbReference type="ARBA" id="ARBA00023242"/>
    </source>
</evidence>
<feature type="compositionally biased region" description="Low complexity" evidence="9">
    <location>
        <begin position="1139"/>
        <end position="1149"/>
    </location>
</feature>
<proteinExistence type="predicted"/>
<feature type="domain" description="Macro" evidence="13">
    <location>
        <begin position="1353"/>
        <end position="1529"/>
    </location>
</feature>
<dbReference type="InterPro" id="IPR000504">
    <property type="entry name" value="RRM_dom"/>
</dbReference>
<evidence type="ECO:0000256" key="4">
    <source>
        <dbReference type="ARBA" id="ARBA00023027"/>
    </source>
</evidence>
<feature type="domain" description="Macro" evidence="13">
    <location>
        <begin position="1168"/>
        <end position="1360"/>
    </location>
</feature>
<evidence type="ECO:0000256" key="8">
    <source>
        <dbReference type="SAM" id="Coils"/>
    </source>
</evidence>
<dbReference type="GO" id="GO:1990404">
    <property type="term" value="F:NAD+-protein mono-ADP-ribosyltransferase activity"/>
    <property type="evidence" value="ECO:0007669"/>
    <property type="project" value="TreeGrafter"/>
</dbReference>
<evidence type="ECO:0000256" key="9">
    <source>
        <dbReference type="SAM" id="MobiDB-lite"/>
    </source>
</evidence>
<feature type="compositionally biased region" description="Basic and acidic residues" evidence="9">
    <location>
        <begin position="39"/>
        <end position="57"/>
    </location>
</feature>
<feature type="domain" description="Macro" evidence="13">
    <location>
        <begin position="727"/>
        <end position="912"/>
    </location>
</feature>
<dbReference type="InterPro" id="IPR012317">
    <property type="entry name" value="Poly(ADP-ribose)pol_cat_dom"/>
</dbReference>
<gene>
    <name evidence="14" type="ORF">C0Q70_08773</name>
</gene>
<dbReference type="GO" id="GO:0005634">
    <property type="term" value="C:nucleus"/>
    <property type="evidence" value="ECO:0007669"/>
    <property type="project" value="UniProtKB-SubCell"/>
</dbReference>
<feature type="region of interest" description="Disordered" evidence="9">
    <location>
        <begin position="1111"/>
        <end position="1176"/>
    </location>
</feature>
<evidence type="ECO:0000259" key="10">
    <source>
        <dbReference type="PROSITE" id="PS50102"/>
    </source>
</evidence>
<dbReference type="GO" id="GO:0010629">
    <property type="term" value="P:negative regulation of gene expression"/>
    <property type="evidence" value="ECO:0007669"/>
    <property type="project" value="TreeGrafter"/>
</dbReference>
<dbReference type="PROSITE" id="PS51154">
    <property type="entry name" value="MACRO"/>
    <property type="match status" value="4"/>
</dbReference>
<dbReference type="Proteomes" id="UP000245119">
    <property type="component" value="Linkage Group LG5"/>
</dbReference>
<dbReference type="PANTHER" id="PTHR14453:SF102">
    <property type="entry name" value="PROTEIN MONO-ADP-RIBOSYLTRANSFERASE PARP14-LIKE"/>
    <property type="match status" value="1"/>
</dbReference>
<evidence type="ECO:0000256" key="1">
    <source>
        <dbReference type="ARBA" id="ARBA00004123"/>
    </source>
</evidence>
<organism evidence="14 15">
    <name type="scientific">Pomacea canaliculata</name>
    <name type="common">Golden apple snail</name>
    <dbReference type="NCBI Taxonomy" id="400727"/>
    <lineage>
        <taxon>Eukaryota</taxon>
        <taxon>Metazoa</taxon>
        <taxon>Spiralia</taxon>
        <taxon>Lophotrochozoa</taxon>
        <taxon>Mollusca</taxon>
        <taxon>Gastropoda</taxon>
        <taxon>Caenogastropoda</taxon>
        <taxon>Architaenioglossa</taxon>
        <taxon>Ampullarioidea</taxon>
        <taxon>Ampullariidae</taxon>
        <taxon>Pomacea</taxon>
    </lineage>
</organism>
<feature type="domain" description="PARP catalytic" evidence="12">
    <location>
        <begin position="1719"/>
        <end position="1924"/>
    </location>
</feature>
<dbReference type="InterPro" id="IPR035979">
    <property type="entry name" value="RBD_domain_sf"/>
</dbReference>
<dbReference type="Gene3D" id="3.40.220.10">
    <property type="entry name" value="Leucine Aminopeptidase, subunit E, domain 1"/>
    <property type="match status" value="4"/>
</dbReference>
<dbReference type="GO" id="GO:0005737">
    <property type="term" value="C:cytoplasm"/>
    <property type="evidence" value="ECO:0007669"/>
    <property type="project" value="TreeGrafter"/>
</dbReference>
<keyword evidence="8" id="KW-0175">Coiled coil</keyword>
<dbReference type="Pfam" id="PF23085">
    <property type="entry name" value="RRM_PARP14_3"/>
    <property type="match status" value="1"/>
</dbReference>
<evidence type="ECO:0000256" key="7">
    <source>
        <dbReference type="RuleBase" id="RU362114"/>
    </source>
</evidence>
<dbReference type="Gene3D" id="3.30.70.330">
    <property type="match status" value="1"/>
</dbReference>
<evidence type="ECO:0000259" key="13">
    <source>
        <dbReference type="PROSITE" id="PS51154"/>
    </source>
</evidence>
<feature type="domain" description="RRM" evidence="10">
    <location>
        <begin position="174"/>
        <end position="248"/>
    </location>
</feature>
<dbReference type="PANTHER" id="PTHR14453">
    <property type="entry name" value="PARP/ZINC FINGER CCCH TYPE DOMAIN CONTAINING PROTEIN"/>
    <property type="match status" value="1"/>
</dbReference>
<dbReference type="GO" id="GO:0003950">
    <property type="term" value="F:NAD+ poly-ADP-ribosyltransferase activity"/>
    <property type="evidence" value="ECO:0007669"/>
    <property type="project" value="UniProtKB-UniRule"/>
</dbReference>
<evidence type="ECO:0000256" key="2">
    <source>
        <dbReference type="ARBA" id="ARBA00022676"/>
    </source>
</evidence>
<keyword evidence="2 7" id="KW-0328">Glycosyltransferase</keyword>
<dbReference type="OrthoDB" id="5987649at2759"/>
<name>A0A2T7P7X1_POMCA</name>
<dbReference type="SUPFAM" id="SSF56399">
    <property type="entry name" value="ADP-ribosylation"/>
    <property type="match status" value="1"/>
</dbReference>
<evidence type="ECO:0000259" key="12">
    <source>
        <dbReference type="PROSITE" id="PS51059"/>
    </source>
</evidence>
<dbReference type="SUPFAM" id="SSF52949">
    <property type="entry name" value="Macro domain-like"/>
    <property type="match status" value="4"/>
</dbReference>
<keyword evidence="6" id="KW-0694">RNA-binding</keyword>
<feature type="compositionally biased region" description="Polar residues" evidence="9">
    <location>
        <begin position="1153"/>
        <end position="1172"/>
    </location>
</feature>
<feature type="region of interest" description="Disordered" evidence="9">
    <location>
        <begin position="1"/>
        <end position="72"/>
    </location>
</feature>
<evidence type="ECO:0000313" key="15">
    <source>
        <dbReference type="Proteomes" id="UP000245119"/>
    </source>
</evidence>
<dbReference type="SUPFAM" id="SSF117839">
    <property type="entry name" value="WWE domain"/>
    <property type="match status" value="1"/>
</dbReference>
<keyword evidence="4 7" id="KW-0520">NAD</keyword>
<dbReference type="InterPro" id="IPR052056">
    <property type="entry name" value="Mono-ARTD/PARP"/>
</dbReference>
<dbReference type="PROSITE" id="PS50918">
    <property type="entry name" value="WWE"/>
    <property type="match status" value="1"/>
</dbReference>
<accession>A0A2T7P7X1</accession>
<dbReference type="Pfam" id="PF00644">
    <property type="entry name" value="PARP"/>
    <property type="match status" value="1"/>
</dbReference>
<dbReference type="GO" id="GO:0070212">
    <property type="term" value="P:protein poly-ADP-ribosylation"/>
    <property type="evidence" value="ECO:0007669"/>
    <property type="project" value="TreeGrafter"/>
</dbReference>
<dbReference type="PROSITE" id="PS50102">
    <property type="entry name" value="RRM"/>
    <property type="match status" value="1"/>
</dbReference>
<evidence type="ECO:0000259" key="11">
    <source>
        <dbReference type="PROSITE" id="PS50918"/>
    </source>
</evidence>
<dbReference type="SUPFAM" id="SSF54928">
    <property type="entry name" value="RNA-binding domain, RBD"/>
    <property type="match status" value="1"/>
</dbReference>
<dbReference type="InterPro" id="IPR043472">
    <property type="entry name" value="Macro_dom-like"/>
</dbReference>
<keyword evidence="15" id="KW-1185">Reference proteome</keyword>
<dbReference type="InterPro" id="IPR004170">
    <property type="entry name" value="WWE_dom"/>
</dbReference>
<feature type="domain" description="WWE" evidence="11">
    <location>
        <begin position="1657"/>
        <end position="1739"/>
    </location>
</feature>
<dbReference type="EMBL" id="PZQS01000005">
    <property type="protein sequence ID" value="PVD29522.1"/>
    <property type="molecule type" value="Genomic_DNA"/>
</dbReference>
<dbReference type="GO" id="GO:0003723">
    <property type="term" value="F:RNA binding"/>
    <property type="evidence" value="ECO:0007669"/>
    <property type="project" value="UniProtKB-UniRule"/>
</dbReference>
<dbReference type="Gene3D" id="3.90.228.10">
    <property type="match status" value="1"/>
</dbReference>
<sequence>MIHPETPLDCTAAMTLQQVNKQETREGESENDPMDVETCPEKHAEYALDNESHKDEQMDVDSDSNESDELCEETHQREQEVKDQERLRCLETEPFYPKKLFFKNVAPCVSTEFLVNYLKNITGQDCVDLLYSNEPGGVLATFKTELYFAKVKKKCQKKLLNKRHLEVWRVPVSNSILVENLSPNTDPNHVSCYFETPRAKGGTVLAVKQVRDRTKCVVFFEDKKATEGVLKATHRLGGRKLRVSLYLECLGPSGGRTEPYIFVPPPPVELTEADDLKVCFVTHSADILQSFNDHLSQVHAHASVVENVLKVNCTLTESMHSVHILVETWRENVKKQLTTCLSSVRLQRIKVPPEVWEEVKTNVEECGVCYGDLVLTRKEEKDFLVLGRSNTKGDTFEKIQSIVKVKQEEFEVRKQTVNCTIKLKKHQLDLVKSSSFLSDLGTQDGGPRVDIHFQDEEITFQGQLTAIREAQVKMFDVINATFSMAVTNIPDCQQRLLATDTSHEAVRKKLTAADLAASWECYNEGVVVVYSLKQSCLNQAACLIQTSFKSETIFVKESSSSLLKTSEWKCFKEKLLEENCGLLTIITNLRTIFITAFCDIMVAVKEEVRKFVSENTIYSTVFKLSPSRMKFVALFWENKLALIASSLKVKITVQDDKKDILVRGTKNGIENAKRELSSLEKQIICIEEEITRKETVSYLTDLKDISTLDAFACTRRCVLSLHPEPQMVPTDQPSLSPPKVHALLKDITQLSVDVIVNAANERMDHAGGLARHIVLKGGIAIQKECYNILKTRGKLSEGDVLVSGPGKLPCKSIIHAVGPRYKGGNKGEEECLQATVLECLKTATDLGYTSIAFPAISSGIFGYPVREATRVIVEAVRSFFSTNTDSSIIDVRLVDILPRTIQDFEKALEGASNQQMSTDLKSGSPGLVLVTPGGEHKKRTIVPTIIRDINLLNVDAVLIAVNTGMFHFGDIAKIREIKEECQESLKTKGELSEGDVLVLGPGKLPFKSIIHAVGPRLKDGDEGEEEWIRATVTRYLETASDRGYTSIALPAISSRVFGYSVETSVRVIVDTLKAFFNINHDSSVIDVRLIDGFSHNVQEFERVLSSGSLESNPLPAASPEPSIAPGAASSEPSDRTILSNNQSSESQSEAGVATQQTDGATENPVNEATSHTDGPARNASMIALAVDITQLNVDAIVNPINKDLDISYRVAKRVVETGGTEIQEECRRLLEDMGELSEGDVLVSGPGKLRCKSIIHVVIPTNAEDDKVEESFDFQTAGTLGTCRAVDDEACLTHSSQWPTISTHWTYGATRPKLNAENVTPPMIGATVFGKTANTSLSPGTLFGTSAATPGPQANVQGLNFGDIHVTIKQGDITEEDTEAIVNSTNSKMDFTRGAVSIALRTKCGPELEQMCEAKLSEMAERKVVVTEACKLRSRYILHIDAEHYRTPGNWEDAYIDILKEAESIGLKYIALPAIGTGGLGLSFTESARALGRALITHSRDTKAATSVTVVLFDAATIGDFKDTLTQVGATWKAAEAMGLQWPCVSERLYPIFGTGEEIADQIQARTVPKVFKLHIFSANQDKRVKLQEALNRFVDGQVVETKVQDSDVLPPEKLMKLCQKHDVRLLKTDTGDTVKGLPENVRLLLTEQRLMVETRKREQQESLTANLVQWYYAKGTATGTTRIPYRSRENLMIESAYQAKKKFVELVDANGTVYIVNFEKKKDYAKMDPTNSVRIMRKEMVADWTSSVTYLPETWEPHDEGHFFKRVALAKASLEYKSVEDNMTETAGRTFTVLSNKEMPLEKTLWHGTSADTVDDINNYGFNRSFCGKNATNYGQGVYFAVRSCYSMHDTYSTQGFEGRKHMYQCKVLVGHSTQGSPSMKVLPKRDGKVRFDSATDGVLNPEMYIIFSDTQAYPEYLVTFQW</sequence>
<dbReference type="SMART" id="SM00360">
    <property type="entry name" value="RRM"/>
    <property type="match status" value="1"/>
</dbReference>
<evidence type="ECO:0000313" key="14">
    <source>
        <dbReference type="EMBL" id="PVD29522.1"/>
    </source>
</evidence>
<dbReference type="InterPro" id="IPR002589">
    <property type="entry name" value="Macro_dom"/>
</dbReference>
<dbReference type="InterPro" id="IPR012677">
    <property type="entry name" value="Nucleotide-bd_a/b_plait_sf"/>
</dbReference>
<dbReference type="Pfam" id="PF02825">
    <property type="entry name" value="WWE"/>
    <property type="match status" value="1"/>
</dbReference>
<evidence type="ECO:0000256" key="3">
    <source>
        <dbReference type="ARBA" id="ARBA00022679"/>
    </source>
</evidence>
<dbReference type="GO" id="GO:0003714">
    <property type="term" value="F:transcription corepressor activity"/>
    <property type="evidence" value="ECO:0007669"/>
    <property type="project" value="TreeGrafter"/>
</dbReference>
<dbReference type="STRING" id="400727.A0A2T7P7X1"/>
<keyword evidence="5" id="KW-0539">Nucleus</keyword>
<dbReference type="Pfam" id="PF01661">
    <property type="entry name" value="Macro"/>
    <property type="match status" value="4"/>
</dbReference>
<comment type="subcellular location">
    <subcellularLocation>
        <location evidence="1">Nucleus</location>
    </subcellularLocation>
</comment>
<reference evidence="14 15" key="1">
    <citation type="submission" date="2018-04" db="EMBL/GenBank/DDBJ databases">
        <title>The genome of golden apple snail Pomacea canaliculata provides insight into stress tolerance and invasive adaptation.</title>
        <authorList>
            <person name="Liu C."/>
            <person name="Liu B."/>
            <person name="Ren Y."/>
            <person name="Zhang Y."/>
            <person name="Wang H."/>
            <person name="Li S."/>
            <person name="Jiang F."/>
            <person name="Yin L."/>
            <person name="Zhang G."/>
            <person name="Qian W."/>
            <person name="Fan W."/>
        </authorList>
    </citation>
    <scope>NUCLEOTIDE SEQUENCE [LARGE SCALE GENOMIC DNA]</scope>
    <source>
        <strain evidence="14">SZHN2017</strain>
        <tissue evidence="14">Muscle</tissue>
    </source>
</reference>
<dbReference type="SMART" id="SM00506">
    <property type="entry name" value="A1pp"/>
    <property type="match status" value="3"/>
</dbReference>
<feature type="domain" description="Macro" evidence="13">
    <location>
        <begin position="929"/>
        <end position="1108"/>
    </location>
</feature>
<dbReference type="CDD" id="cd02907">
    <property type="entry name" value="Macro_Af1521_BAL-like"/>
    <property type="match status" value="1"/>
</dbReference>
<dbReference type="CDD" id="cd01439">
    <property type="entry name" value="TCCD_inducible_PARP_like"/>
    <property type="match status" value="1"/>
</dbReference>
<comment type="caution">
    <text evidence="14">The sequence shown here is derived from an EMBL/GenBank/DDBJ whole genome shotgun (WGS) entry which is preliminary data.</text>
</comment>
<feature type="compositionally biased region" description="Acidic residues" evidence="9">
    <location>
        <begin position="58"/>
        <end position="71"/>
    </location>
</feature>